<feature type="compositionally biased region" description="Polar residues" evidence="1">
    <location>
        <begin position="16"/>
        <end position="29"/>
    </location>
</feature>
<name>A0A2A2JN48_9BILA</name>
<reference evidence="2 3" key="1">
    <citation type="journal article" date="2017" name="Curr. Biol.">
        <title>Genome architecture and evolution of a unichromosomal asexual nematode.</title>
        <authorList>
            <person name="Fradin H."/>
            <person name="Zegar C."/>
            <person name="Gutwein M."/>
            <person name="Lucas J."/>
            <person name="Kovtun M."/>
            <person name="Corcoran D."/>
            <person name="Baugh L.R."/>
            <person name="Kiontke K."/>
            <person name="Gunsalus K."/>
            <person name="Fitch D.H."/>
            <person name="Piano F."/>
        </authorList>
    </citation>
    <scope>NUCLEOTIDE SEQUENCE [LARGE SCALE GENOMIC DNA]</scope>
    <source>
        <strain evidence="2">PF1309</strain>
    </source>
</reference>
<proteinExistence type="predicted"/>
<organism evidence="2 3">
    <name type="scientific">Diploscapter pachys</name>
    <dbReference type="NCBI Taxonomy" id="2018661"/>
    <lineage>
        <taxon>Eukaryota</taxon>
        <taxon>Metazoa</taxon>
        <taxon>Ecdysozoa</taxon>
        <taxon>Nematoda</taxon>
        <taxon>Chromadorea</taxon>
        <taxon>Rhabditida</taxon>
        <taxon>Rhabditina</taxon>
        <taxon>Rhabditomorpha</taxon>
        <taxon>Rhabditoidea</taxon>
        <taxon>Rhabditidae</taxon>
        <taxon>Diploscapter</taxon>
    </lineage>
</organism>
<comment type="caution">
    <text evidence="2">The sequence shown here is derived from an EMBL/GenBank/DDBJ whole genome shotgun (WGS) entry which is preliminary data.</text>
</comment>
<dbReference type="AlphaFoldDB" id="A0A2A2JN48"/>
<evidence type="ECO:0000313" key="2">
    <source>
        <dbReference type="EMBL" id="PAV62962.1"/>
    </source>
</evidence>
<evidence type="ECO:0000256" key="1">
    <source>
        <dbReference type="SAM" id="MobiDB-lite"/>
    </source>
</evidence>
<sequence length="531" mass="61052">MHHCHENPFRGRGRYPNQNYRGHSSSRGNFDQMQAHITTAMPFRRPAGASFHTQGMYLGVRISEFEKFRKSNKFPQFTDEELEDERTRCEQIDTCLAMHGRMDGQELLNCIREHFKDVASFNDVNELIEFVSLRSNLFDVEETEEKGAQKTVLFIANRPYPDRFGWTRLAHYVLYFSNETTDDFDESYKNTYNSIATLLFSLCHSPEALVTDPWDHMDRSKLNEEIMTDLCAISPPFRDYMGRDQNTTRERIRRLPHKQGKLFEIFEDHVEVTEEALSIPSLWRQSAHPRVSSRPAIDRSLSIARTIFIPKDSVNISTIAIVNNPAAILLPERKGLSRQATVMIDSRTVIMNGRMQGAMPEEDKAYICLMAPATSASFDYLALELMDLDSDYVASVDPSKKDPVFWNLAVNEIDSSSAKMQEFCSQIEKLTNFAMILINSPIECFPHSLVTFAKSIEMELPFVDILDIRRFLVKFLKNAEEMIKSDGNDKNLHTKIKKLKTSTNKEFESKINRLLGGNRGSRFVEELSAIC</sequence>
<protein>
    <submittedName>
        <fullName evidence="2">Uncharacterized protein</fullName>
    </submittedName>
</protein>
<dbReference type="EMBL" id="LIAE01010337">
    <property type="protein sequence ID" value="PAV62962.1"/>
    <property type="molecule type" value="Genomic_DNA"/>
</dbReference>
<keyword evidence="3" id="KW-1185">Reference proteome</keyword>
<gene>
    <name evidence="2" type="ORF">WR25_03864</name>
</gene>
<dbReference type="Proteomes" id="UP000218231">
    <property type="component" value="Unassembled WGS sequence"/>
</dbReference>
<accession>A0A2A2JN48</accession>
<evidence type="ECO:0000313" key="3">
    <source>
        <dbReference type="Proteomes" id="UP000218231"/>
    </source>
</evidence>
<feature type="region of interest" description="Disordered" evidence="1">
    <location>
        <begin position="1"/>
        <end position="29"/>
    </location>
</feature>